<dbReference type="PaxDb" id="4097-A0A1S4CH59"/>
<protein>
    <recommendedName>
        <fullName evidence="2">Reverse transcriptase domain-containing protein</fullName>
    </recommendedName>
</protein>
<evidence type="ECO:0008006" key="2">
    <source>
        <dbReference type="Google" id="ProtNLM"/>
    </source>
</evidence>
<dbReference type="PANTHER" id="PTHR33116:SF67">
    <property type="entry name" value="REVERSE TRANSCRIPTASE"/>
    <property type="match status" value="1"/>
</dbReference>
<sequence length="308" mass="34955">MVKAFFNGHELPRYITHTNLVLLPKKKEVVSFSDMRPISLSNFINKEIITDIRLRTKPVPNVVIKLDMTKAYDQLSWIFLTKVLRKMGFGERFIGLVFGIISNNWYSVLLNGQPHGFLDQPELIIEVLAAYEAASGQLINKSKSTVYLHHSASDEVVDKVQRITGIPRQDFPFTYLGCPIFYTLRRMDYYQGLITNVMDKLQNWKVKLLSIGWRAVLISHVLQSMPIHLLSIVNPPANMINRLHKIFAQLFWGNSIGVASRHWASWNTLCLPCEEGGVGSDHYMICPQLYSASCGGIAEQSQVYGAPL</sequence>
<dbReference type="STRING" id="4097.A0A1S4CH59"/>
<dbReference type="PANTHER" id="PTHR33116">
    <property type="entry name" value="REVERSE TRANSCRIPTASE ZINC-BINDING DOMAIN-CONTAINING PROTEIN-RELATED-RELATED"/>
    <property type="match status" value="1"/>
</dbReference>
<gene>
    <name evidence="1" type="primary">LOC107818927</name>
</gene>
<reference evidence="1" key="1">
    <citation type="submission" date="2025-08" db="UniProtKB">
        <authorList>
            <consortium name="RefSeq"/>
        </authorList>
    </citation>
    <scope>IDENTIFICATION</scope>
</reference>
<dbReference type="KEGG" id="nta:107818927"/>
<accession>A0A1S4CH59</accession>
<proteinExistence type="predicted"/>
<evidence type="ECO:0000313" key="1">
    <source>
        <dbReference type="RefSeq" id="XP_016500520.1"/>
    </source>
</evidence>
<organism evidence="1">
    <name type="scientific">Nicotiana tabacum</name>
    <name type="common">Common tobacco</name>
    <dbReference type="NCBI Taxonomy" id="4097"/>
    <lineage>
        <taxon>Eukaryota</taxon>
        <taxon>Viridiplantae</taxon>
        <taxon>Streptophyta</taxon>
        <taxon>Embryophyta</taxon>
        <taxon>Tracheophyta</taxon>
        <taxon>Spermatophyta</taxon>
        <taxon>Magnoliopsida</taxon>
        <taxon>eudicotyledons</taxon>
        <taxon>Gunneridae</taxon>
        <taxon>Pentapetalae</taxon>
        <taxon>asterids</taxon>
        <taxon>lamiids</taxon>
        <taxon>Solanales</taxon>
        <taxon>Solanaceae</taxon>
        <taxon>Nicotianoideae</taxon>
        <taxon>Nicotianeae</taxon>
        <taxon>Nicotiana</taxon>
    </lineage>
</organism>
<dbReference type="AlphaFoldDB" id="A0A1S4CH59"/>
<name>A0A1S4CH59_TOBAC</name>
<dbReference type="OMA" id="PPANMIN"/>
<dbReference type="RefSeq" id="XP_016500520.1">
    <property type="nucleotide sequence ID" value="XM_016645034.1"/>
</dbReference>
<dbReference type="OrthoDB" id="1305601at2759"/>